<protein>
    <submittedName>
        <fullName evidence="2">Uncharacterized protein</fullName>
    </submittedName>
</protein>
<accession>A0A1Y2H6W5</accession>
<name>A0A1Y2H6W5_9FUNG</name>
<organism evidence="2 3">
    <name type="scientific">Catenaria anguillulae PL171</name>
    <dbReference type="NCBI Taxonomy" id="765915"/>
    <lineage>
        <taxon>Eukaryota</taxon>
        <taxon>Fungi</taxon>
        <taxon>Fungi incertae sedis</taxon>
        <taxon>Blastocladiomycota</taxon>
        <taxon>Blastocladiomycetes</taxon>
        <taxon>Blastocladiales</taxon>
        <taxon>Catenariaceae</taxon>
        <taxon>Catenaria</taxon>
    </lineage>
</organism>
<reference evidence="2 3" key="1">
    <citation type="submission" date="2016-07" db="EMBL/GenBank/DDBJ databases">
        <title>Pervasive Adenine N6-methylation of Active Genes in Fungi.</title>
        <authorList>
            <consortium name="DOE Joint Genome Institute"/>
            <person name="Mondo S.J."/>
            <person name="Dannebaum R.O."/>
            <person name="Kuo R.C."/>
            <person name="Labutti K."/>
            <person name="Haridas S."/>
            <person name="Kuo A."/>
            <person name="Salamov A."/>
            <person name="Ahrendt S.R."/>
            <person name="Lipzen A."/>
            <person name="Sullivan W."/>
            <person name="Andreopoulos W.B."/>
            <person name="Clum A."/>
            <person name="Lindquist E."/>
            <person name="Daum C."/>
            <person name="Ramamoorthy G.K."/>
            <person name="Gryganskyi A."/>
            <person name="Culley D."/>
            <person name="Magnuson J.K."/>
            <person name="James T.Y."/>
            <person name="O'Malley M.A."/>
            <person name="Stajich J.E."/>
            <person name="Spatafora J.W."/>
            <person name="Visel A."/>
            <person name="Grigoriev I.V."/>
        </authorList>
    </citation>
    <scope>NUCLEOTIDE SEQUENCE [LARGE SCALE GENOMIC DNA]</scope>
    <source>
        <strain evidence="2 3">PL171</strain>
    </source>
</reference>
<evidence type="ECO:0000256" key="1">
    <source>
        <dbReference type="SAM" id="MobiDB-lite"/>
    </source>
</evidence>
<dbReference type="Proteomes" id="UP000193411">
    <property type="component" value="Unassembled WGS sequence"/>
</dbReference>
<evidence type="ECO:0000313" key="3">
    <source>
        <dbReference type="Proteomes" id="UP000193411"/>
    </source>
</evidence>
<dbReference type="EMBL" id="MCFL01000092">
    <property type="protein sequence ID" value="ORZ30279.1"/>
    <property type="molecule type" value="Genomic_DNA"/>
</dbReference>
<feature type="compositionally biased region" description="Polar residues" evidence="1">
    <location>
        <begin position="102"/>
        <end position="113"/>
    </location>
</feature>
<gene>
    <name evidence="2" type="ORF">BCR44DRAFT_1445474</name>
</gene>
<keyword evidence="3" id="KW-1185">Reference proteome</keyword>
<evidence type="ECO:0000313" key="2">
    <source>
        <dbReference type="EMBL" id="ORZ30279.1"/>
    </source>
</evidence>
<sequence length="113" mass="12622">MGTATATARRLLLKSAAAMLATTLGCTRRTRSRSTLAHPRPLPPSTSRCPPTHTLSSSPRPTTTDRAPSRFIAKSMYRSFRRRLLPRARQQARQQQDHPQPESVTVKTTRTLT</sequence>
<feature type="compositionally biased region" description="Polar residues" evidence="1">
    <location>
        <begin position="45"/>
        <end position="66"/>
    </location>
</feature>
<dbReference type="AlphaFoldDB" id="A0A1Y2H6W5"/>
<feature type="region of interest" description="Disordered" evidence="1">
    <location>
        <begin position="28"/>
        <end position="113"/>
    </location>
</feature>
<proteinExistence type="predicted"/>
<comment type="caution">
    <text evidence="2">The sequence shown here is derived from an EMBL/GenBank/DDBJ whole genome shotgun (WGS) entry which is preliminary data.</text>
</comment>